<feature type="compositionally biased region" description="Basic and acidic residues" evidence="6">
    <location>
        <begin position="376"/>
        <end position="385"/>
    </location>
</feature>
<dbReference type="GO" id="GO:0016020">
    <property type="term" value="C:membrane"/>
    <property type="evidence" value="ECO:0007669"/>
    <property type="project" value="UniProtKB-SubCell"/>
</dbReference>
<accession>A0A9P4G8G8</accession>
<dbReference type="EMBL" id="ML976619">
    <property type="protein sequence ID" value="KAF1840961.1"/>
    <property type="molecule type" value="Genomic_DNA"/>
</dbReference>
<comment type="similarity">
    <text evidence="5">Belongs to the SAT4 family.</text>
</comment>
<dbReference type="OrthoDB" id="5401779at2759"/>
<protein>
    <recommendedName>
        <fullName evidence="8">Rhodopsin domain-containing protein</fullName>
    </recommendedName>
</protein>
<dbReference type="RefSeq" id="XP_040783524.1">
    <property type="nucleotide sequence ID" value="XM_040930487.1"/>
</dbReference>
<dbReference type="InterPro" id="IPR049326">
    <property type="entry name" value="Rhodopsin_dom_fungi"/>
</dbReference>
<evidence type="ECO:0000313" key="10">
    <source>
        <dbReference type="Proteomes" id="UP000800039"/>
    </source>
</evidence>
<feature type="transmembrane region" description="Helical" evidence="7">
    <location>
        <begin position="104"/>
        <end position="126"/>
    </location>
</feature>
<evidence type="ECO:0000259" key="8">
    <source>
        <dbReference type="Pfam" id="PF20684"/>
    </source>
</evidence>
<feature type="transmembrane region" description="Helical" evidence="7">
    <location>
        <begin position="183"/>
        <end position="205"/>
    </location>
</feature>
<dbReference type="GeneID" id="63847739"/>
<reference evidence="9" key="1">
    <citation type="submission" date="2020-01" db="EMBL/GenBank/DDBJ databases">
        <authorList>
            <consortium name="DOE Joint Genome Institute"/>
            <person name="Haridas S."/>
            <person name="Albert R."/>
            <person name="Binder M."/>
            <person name="Bloem J."/>
            <person name="Labutti K."/>
            <person name="Salamov A."/>
            <person name="Andreopoulos B."/>
            <person name="Baker S.E."/>
            <person name="Barry K."/>
            <person name="Bills G."/>
            <person name="Bluhm B.H."/>
            <person name="Cannon C."/>
            <person name="Castanera R."/>
            <person name="Culley D.E."/>
            <person name="Daum C."/>
            <person name="Ezra D."/>
            <person name="Gonzalez J.B."/>
            <person name="Henrissat B."/>
            <person name="Kuo A."/>
            <person name="Liang C."/>
            <person name="Lipzen A."/>
            <person name="Lutzoni F."/>
            <person name="Magnuson J."/>
            <person name="Mondo S."/>
            <person name="Nolan M."/>
            <person name="Ohm R."/>
            <person name="Pangilinan J."/>
            <person name="Park H.-J."/>
            <person name="Ramirez L."/>
            <person name="Alfaro M."/>
            <person name="Sun H."/>
            <person name="Tritt A."/>
            <person name="Yoshinaga Y."/>
            <person name="Zwiers L.-H."/>
            <person name="Turgeon B.G."/>
            <person name="Goodwin S.B."/>
            <person name="Spatafora J.W."/>
            <person name="Crous P.W."/>
            <person name="Grigoriev I.V."/>
        </authorList>
    </citation>
    <scope>NUCLEOTIDE SEQUENCE</scope>
    <source>
        <strain evidence="9">CBS 394.84</strain>
    </source>
</reference>
<dbReference type="PANTHER" id="PTHR33048">
    <property type="entry name" value="PTH11-LIKE INTEGRAL MEMBRANE PROTEIN (AFU_ORTHOLOGUE AFUA_5G11245)"/>
    <property type="match status" value="1"/>
</dbReference>
<dbReference type="AlphaFoldDB" id="A0A9P4G8G8"/>
<keyword evidence="2 7" id="KW-0812">Transmembrane</keyword>
<gene>
    <name evidence="9" type="ORF">K460DRAFT_321640</name>
</gene>
<keyword evidence="4 7" id="KW-0472">Membrane</keyword>
<sequence>MAAATPDEKAHWPQPNFANPENRHGLVIGLTVPTMFAIPVSIFPLVCLNLGLGLHIWDQKPEWHTPYAKISYAADILFPLACSLTKISLCLTYLRLFPNRSNKIFCYSMVTFVTMYTVACFFLSLFQCQPIRGFWNSDVKQKCINMRLSFVVIAALNSFSDFVIYLWPAKPLWSLQLPIKQRLGLIFLFSIGLLVCIAGVLRMYFLEMYFESSDLSWTASLIWCAMILEMNMGIICGSLSGVKPVMAVMFPALFGSSYKTRSGGTRPTYGRTGRSTRNESFAFKPLSDLSSKSRDRRIEDVSIDAINKPEGKEHRNFAWASSSGKLAADSSVPANAIGVQQVVTVEEEDSGNMTPHSERDTRVNGLSDAGSEEWIIDTRPKAHGT</sequence>
<comment type="subcellular location">
    <subcellularLocation>
        <location evidence="1">Membrane</location>
        <topology evidence="1">Multi-pass membrane protein</topology>
    </subcellularLocation>
</comment>
<evidence type="ECO:0000256" key="4">
    <source>
        <dbReference type="ARBA" id="ARBA00023136"/>
    </source>
</evidence>
<evidence type="ECO:0000256" key="2">
    <source>
        <dbReference type="ARBA" id="ARBA00022692"/>
    </source>
</evidence>
<keyword evidence="3 7" id="KW-1133">Transmembrane helix</keyword>
<dbReference type="InterPro" id="IPR052337">
    <property type="entry name" value="SAT4-like"/>
</dbReference>
<feature type="transmembrane region" description="Helical" evidence="7">
    <location>
        <begin position="217"/>
        <end position="239"/>
    </location>
</feature>
<evidence type="ECO:0000313" key="9">
    <source>
        <dbReference type="EMBL" id="KAF1840961.1"/>
    </source>
</evidence>
<feature type="transmembrane region" description="Helical" evidence="7">
    <location>
        <begin position="26"/>
        <end position="56"/>
    </location>
</feature>
<name>A0A9P4G8G8_9PLEO</name>
<feature type="transmembrane region" description="Helical" evidence="7">
    <location>
        <begin position="146"/>
        <end position="167"/>
    </location>
</feature>
<dbReference type="Proteomes" id="UP000800039">
    <property type="component" value="Unassembled WGS sequence"/>
</dbReference>
<feature type="domain" description="Rhodopsin" evidence="8">
    <location>
        <begin position="32"/>
        <end position="246"/>
    </location>
</feature>
<evidence type="ECO:0000256" key="5">
    <source>
        <dbReference type="ARBA" id="ARBA00038359"/>
    </source>
</evidence>
<proteinExistence type="inferred from homology"/>
<keyword evidence="10" id="KW-1185">Reference proteome</keyword>
<dbReference type="PANTHER" id="PTHR33048:SF129">
    <property type="entry name" value="INTEGRAL MEMBRANE PROTEIN-RELATED"/>
    <property type="match status" value="1"/>
</dbReference>
<evidence type="ECO:0000256" key="3">
    <source>
        <dbReference type="ARBA" id="ARBA00022989"/>
    </source>
</evidence>
<dbReference type="Pfam" id="PF20684">
    <property type="entry name" value="Fung_rhodopsin"/>
    <property type="match status" value="1"/>
</dbReference>
<evidence type="ECO:0000256" key="6">
    <source>
        <dbReference type="SAM" id="MobiDB-lite"/>
    </source>
</evidence>
<feature type="region of interest" description="Disordered" evidence="6">
    <location>
        <begin position="347"/>
        <end position="385"/>
    </location>
</feature>
<comment type="caution">
    <text evidence="9">The sequence shown here is derived from an EMBL/GenBank/DDBJ whole genome shotgun (WGS) entry which is preliminary data.</text>
</comment>
<feature type="transmembrane region" description="Helical" evidence="7">
    <location>
        <begin position="76"/>
        <end position="97"/>
    </location>
</feature>
<evidence type="ECO:0000256" key="1">
    <source>
        <dbReference type="ARBA" id="ARBA00004141"/>
    </source>
</evidence>
<organism evidence="9 10">
    <name type="scientific">Cucurbitaria berberidis CBS 394.84</name>
    <dbReference type="NCBI Taxonomy" id="1168544"/>
    <lineage>
        <taxon>Eukaryota</taxon>
        <taxon>Fungi</taxon>
        <taxon>Dikarya</taxon>
        <taxon>Ascomycota</taxon>
        <taxon>Pezizomycotina</taxon>
        <taxon>Dothideomycetes</taxon>
        <taxon>Pleosporomycetidae</taxon>
        <taxon>Pleosporales</taxon>
        <taxon>Pleosporineae</taxon>
        <taxon>Cucurbitariaceae</taxon>
        <taxon>Cucurbitaria</taxon>
    </lineage>
</organism>
<evidence type="ECO:0000256" key="7">
    <source>
        <dbReference type="SAM" id="Phobius"/>
    </source>
</evidence>